<keyword evidence="3" id="KW-1185">Reference proteome</keyword>
<dbReference type="OrthoDB" id="9804460at2"/>
<comment type="caution">
    <text evidence="2">The sequence shown here is derived from an EMBL/GenBank/DDBJ whole genome shotgun (WGS) entry which is preliminary data.</text>
</comment>
<dbReference type="InterPro" id="IPR048089">
    <property type="entry name" value="McdA"/>
</dbReference>
<feature type="domain" description="CobQ/CobB/MinD/ParA nucleotide binding" evidence="1">
    <location>
        <begin position="9"/>
        <end position="185"/>
    </location>
</feature>
<sequence length="215" mass="22634">MPKSNSITVAIVSQKGGSGKTTLAVNLATRAAAAKHESCVVDTDPQATAAAWSDWRGDFLPVVVTAPPARLGRTIESAKKNGVDFVVVDTPPHADAAAREAIKAADIVLIPTRPRAFDLAALEPIADLVNYAKTPAYVVLNAVPTGATKLAEDARKAARQMGLEICPVELGERADFHRSSAKGETASELAPDGKAAGEIDMLWKWLNKSLKKSKG</sequence>
<dbReference type="eggNOG" id="COG1192">
    <property type="taxonomic scope" value="Bacteria"/>
</dbReference>
<name>A0A074MHI3_ERYLO</name>
<dbReference type="Gene3D" id="3.40.50.300">
    <property type="entry name" value="P-loop containing nucleotide triphosphate hydrolases"/>
    <property type="match status" value="1"/>
</dbReference>
<dbReference type="EMBL" id="JMIW01000001">
    <property type="protein sequence ID" value="KEO91333.1"/>
    <property type="molecule type" value="Genomic_DNA"/>
</dbReference>
<evidence type="ECO:0000313" key="3">
    <source>
        <dbReference type="Proteomes" id="UP000027647"/>
    </source>
</evidence>
<dbReference type="SUPFAM" id="SSF52540">
    <property type="entry name" value="P-loop containing nucleoside triphosphate hydrolases"/>
    <property type="match status" value="1"/>
</dbReference>
<protein>
    <submittedName>
        <fullName evidence="2">ParA</fullName>
    </submittedName>
</protein>
<proteinExistence type="predicted"/>
<dbReference type="Pfam" id="PF01656">
    <property type="entry name" value="CbiA"/>
    <property type="match status" value="1"/>
</dbReference>
<evidence type="ECO:0000313" key="2">
    <source>
        <dbReference type="EMBL" id="KEO91333.1"/>
    </source>
</evidence>
<reference evidence="2 3" key="1">
    <citation type="submission" date="2014-04" db="EMBL/GenBank/DDBJ databases">
        <title>A comprehensive comparison of genomes of Erythrobacter spp. strains.</title>
        <authorList>
            <person name="Zheng Q."/>
        </authorList>
    </citation>
    <scope>NUCLEOTIDE SEQUENCE [LARGE SCALE GENOMIC DNA]</scope>
    <source>
        <strain evidence="2 3">DSM 6997</strain>
    </source>
</reference>
<dbReference type="NCBIfam" id="NF041546">
    <property type="entry name" value="ParA_partition"/>
    <property type="match status" value="1"/>
</dbReference>
<dbReference type="InterPro" id="IPR027417">
    <property type="entry name" value="P-loop_NTPase"/>
</dbReference>
<organism evidence="2 3">
    <name type="scientific">Erythrobacter longus</name>
    <dbReference type="NCBI Taxonomy" id="1044"/>
    <lineage>
        <taxon>Bacteria</taxon>
        <taxon>Pseudomonadati</taxon>
        <taxon>Pseudomonadota</taxon>
        <taxon>Alphaproteobacteria</taxon>
        <taxon>Sphingomonadales</taxon>
        <taxon>Erythrobacteraceae</taxon>
        <taxon>Erythrobacter/Porphyrobacter group</taxon>
        <taxon>Erythrobacter</taxon>
    </lineage>
</organism>
<dbReference type="CDD" id="cd02042">
    <property type="entry name" value="ParAB_family"/>
    <property type="match status" value="1"/>
</dbReference>
<evidence type="ECO:0000259" key="1">
    <source>
        <dbReference type="Pfam" id="PF01656"/>
    </source>
</evidence>
<dbReference type="InterPro" id="IPR002586">
    <property type="entry name" value="CobQ/CobB/MinD/ParA_Nub-bd_dom"/>
</dbReference>
<dbReference type="PANTHER" id="PTHR13696:SF96">
    <property type="entry name" value="COBQ_COBB_MIND_PARA NUCLEOTIDE BINDING DOMAIN-CONTAINING PROTEIN"/>
    <property type="match status" value="1"/>
</dbReference>
<gene>
    <name evidence="2" type="ORF">EH31_01325</name>
</gene>
<dbReference type="InterPro" id="IPR050678">
    <property type="entry name" value="DNA_Partitioning_ATPase"/>
</dbReference>
<dbReference type="RefSeq" id="WP_034957616.1">
    <property type="nucleotide sequence ID" value="NZ_JMIW01000001.1"/>
</dbReference>
<dbReference type="Proteomes" id="UP000027647">
    <property type="component" value="Unassembled WGS sequence"/>
</dbReference>
<accession>A0A074MHI3</accession>
<dbReference type="PIRSF" id="PIRSF009320">
    <property type="entry name" value="Nuc_binding_HP_1000"/>
    <property type="match status" value="1"/>
</dbReference>
<dbReference type="STRING" id="1044.EH31_01325"/>
<dbReference type="PANTHER" id="PTHR13696">
    <property type="entry name" value="P-LOOP CONTAINING NUCLEOSIDE TRIPHOSPHATE HYDROLASE"/>
    <property type="match status" value="1"/>
</dbReference>
<dbReference type="AlphaFoldDB" id="A0A074MHI3"/>